<accession>A0A4U6QLK5</accession>
<dbReference type="SMART" id="SM01130">
    <property type="entry name" value="DHDPS"/>
    <property type="match status" value="1"/>
</dbReference>
<dbReference type="OrthoDB" id="9778880at2"/>
<feature type="binding site" evidence="4">
    <location>
        <position position="206"/>
    </location>
    <ligand>
        <name>pyruvate</name>
        <dbReference type="ChEBI" id="CHEBI:15361"/>
    </ligand>
</feature>
<keyword evidence="2 3" id="KW-0456">Lyase</keyword>
<evidence type="ECO:0000256" key="2">
    <source>
        <dbReference type="ARBA" id="ARBA00023239"/>
    </source>
</evidence>
<dbReference type="EMBL" id="SZZH01000001">
    <property type="protein sequence ID" value="TKV61169.1"/>
    <property type="molecule type" value="Genomic_DNA"/>
</dbReference>
<dbReference type="PIRSF" id="PIRSF001365">
    <property type="entry name" value="DHDPS"/>
    <property type="match status" value="1"/>
</dbReference>
<evidence type="ECO:0000256" key="3">
    <source>
        <dbReference type="PIRNR" id="PIRNR001365"/>
    </source>
</evidence>
<evidence type="ECO:0000256" key="4">
    <source>
        <dbReference type="PIRSR" id="PIRSR001365-2"/>
    </source>
</evidence>
<evidence type="ECO:0000256" key="1">
    <source>
        <dbReference type="ARBA" id="ARBA00007592"/>
    </source>
</evidence>
<comment type="similarity">
    <text evidence="1 3">Belongs to the DapA family.</text>
</comment>
<keyword evidence="6" id="KW-1185">Reference proteome</keyword>
<dbReference type="GO" id="GO:0005829">
    <property type="term" value="C:cytosol"/>
    <property type="evidence" value="ECO:0007669"/>
    <property type="project" value="TreeGrafter"/>
</dbReference>
<proteinExistence type="inferred from homology"/>
<dbReference type="GO" id="GO:0008840">
    <property type="term" value="F:4-hydroxy-tetrahydrodipicolinate synthase activity"/>
    <property type="evidence" value="ECO:0007669"/>
    <property type="project" value="TreeGrafter"/>
</dbReference>
<dbReference type="PANTHER" id="PTHR12128">
    <property type="entry name" value="DIHYDRODIPICOLINATE SYNTHASE"/>
    <property type="match status" value="1"/>
</dbReference>
<dbReference type="Gene3D" id="3.20.20.70">
    <property type="entry name" value="Aldolase class I"/>
    <property type="match status" value="1"/>
</dbReference>
<sequence>MTGPRLASGVWGVVATPFTNDLQVDERSLRRLVRHYADIGVTGLTVLGVFGEAAALDADERAAVLRAVVDEVDLPLTVGLTSLATAPGRQEATAVLAAAGDRVAAVMVQVNSPVVEIVVDHLDAISTSVDLPVVVQDYPVASGITIAIPALRMVVQTAARVAAVKAEAPPTPPAIAALSDLGVPVFGGLGGIGLLDELACGSAGAMTGFSYPEALLDCVAAHRSGGFPAARAVFAPWLPLVTFEQQARIALAIRKQCLVERGLIDHATVRPPAASLPDALRGPLRVQMAAAAQLRTGRPAV</sequence>
<dbReference type="SUPFAM" id="SSF51569">
    <property type="entry name" value="Aldolase"/>
    <property type="match status" value="1"/>
</dbReference>
<dbReference type="InterPro" id="IPR013785">
    <property type="entry name" value="Aldolase_TIM"/>
</dbReference>
<name>A0A4U6QLK5_9ACTN</name>
<dbReference type="InterPro" id="IPR002220">
    <property type="entry name" value="DapA-like"/>
</dbReference>
<reference evidence="5 6" key="1">
    <citation type="submission" date="2019-05" db="EMBL/GenBank/DDBJ databases">
        <title>Nakamurella sp. N5BH11, whole genome shotgun sequence.</title>
        <authorList>
            <person name="Tuo L."/>
        </authorList>
    </citation>
    <scope>NUCLEOTIDE SEQUENCE [LARGE SCALE GENOMIC DNA]</scope>
    <source>
        <strain evidence="5 6">N5BH11</strain>
    </source>
</reference>
<dbReference type="Pfam" id="PF00701">
    <property type="entry name" value="DHDPS"/>
    <property type="match status" value="1"/>
</dbReference>
<dbReference type="Proteomes" id="UP000306985">
    <property type="component" value="Unassembled WGS sequence"/>
</dbReference>
<evidence type="ECO:0000313" key="5">
    <source>
        <dbReference type="EMBL" id="TKV61169.1"/>
    </source>
</evidence>
<dbReference type="CDD" id="cd00408">
    <property type="entry name" value="DHDPS-like"/>
    <property type="match status" value="1"/>
</dbReference>
<dbReference type="AlphaFoldDB" id="A0A4U6QLK5"/>
<evidence type="ECO:0000313" key="6">
    <source>
        <dbReference type="Proteomes" id="UP000306985"/>
    </source>
</evidence>
<dbReference type="RefSeq" id="WP_137448473.1">
    <property type="nucleotide sequence ID" value="NZ_SZZH01000001.1"/>
</dbReference>
<protein>
    <submittedName>
        <fullName evidence="5">Dihydrodipicolinate synthase family protein</fullName>
    </submittedName>
</protein>
<organism evidence="5 6">
    <name type="scientific">Nakamurella flava</name>
    <dbReference type="NCBI Taxonomy" id="2576308"/>
    <lineage>
        <taxon>Bacteria</taxon>
        <taxon>Bacillati</taxon>
        <taxon>Actinomycetota</taxon>
        <taxon>Actinomycetes</taxon>
        <taxon>Nakamurellales</taxon>
        <taxon>Nakamurellaceae</taxon>
        <taxon>Nakamurella</taxon>
    </lineage>
</organism>
<comment type="caution">
    <text evidence="5">The sequence shown here is derived from an EMBL/GenBank/DDBJ whole genome shotgun (WGS) entry which is preliminary data.</text>
</comment>
<dbReference type="PANTHER" id="PTHR12128:SF66">
    <property type="entry name" value="4-HYDROXY-2-OXOGLUTARATE ALDOLASE, MITOCHONDRIAL"/>
    <property type="match status" value="1"/>
</dbReference>
<gene>
    <name evidence="5" type="ORF">FDO65_05945</name>
</gene>